<dbReference type="AlphaFoldDB" id="A0A086T976"/>
<keyword evidence="2" id="KW-0812">Transmembrane</keyword>
<keyword evidence="2" id="KW-1133">Transmembrane helix</keyword>
<reference evidence="4" key="1">
    <citation type="journal article" date="2014" name="Genome Announc.">
        <title>Genome sequence and annotation of Acremonium chrysogenum, producer of the beta-lactam antibiotic cephalosporin C.</title>
        <authorList>
            <person name="Terfehr D."/>
            <person name="Dahlmann T.A."/>
            <person name="Specht T."/>
            <person name="Zadra I."/>
            <person name="Kuernsteiner H."/>
            <person name="Kueck U."/>
        </authorList>
    </citation>
    <scope>NUCLEOTIDE SEQUENCE [LARGE SCALE GENOMIC DNA]</scope>
    <source>
        <strain evidence="4">ATCC 11550 / CBS 779.69 / DSM 880 / IAM 14645 / JCM 23072 / IMI 49137</strain>
    </source>
</reference>
<gene>
    <name evidence="3" type="ORF">ACRE_032170</name>
</gene>
<evidence type="ECO:0000313" key="3">
    <source>
        <dbReference type="EMBL" id="KFH45908.1"/>
    </source>
</evidence>
<comment type="caution">
    <text evidence="3">The sequence shown here is derived from an EMBL/GenBank/DDBJ whole genome shotgun (WGS) entry which is preliminary data.</text>
</comment>
<feature type="region of interest" description="Disordered" evidence="1">
    <location>
        <begin position="409"/>
        <end position="432"/>
    </location>
</feature>
<evidence type="ECO:0000256" key="1">
    <source>
        <dbReference type="SAM" id="MobiDB-lite"/>
    </source>
</evidence>
<evidence type="ECO:0000256" key="2">
    <source>
        <dbReference type="SAM" id="Phobius"/>
    </source>
</evidence>
<dbReference type="HOGENOM" id="CLU_011673_1_0_1"/>
<name>A0A086T976_HAPC1</name>
<organism evidence="3 4">
    <name type="scientific">Hapsidospora chrysogenum (strain ATCC 11550 / CBS 779.69 / DSM 880 / IAM 14645 / JCM 23072 / IMI 49137)</name>
    <name type="common">Acremonium chrysogenum</name>
    <dbReference type="NCBI Taxonomy" id="857340"/>
    <lineage>
        <taxon>Eukaryota</taxon>
        <taxon>Fungi</taxon>
        <taxon>Dikarya</taxon>
        <taxon>Ascomycota</taxon>
        <taxon>Pezizomycotina</taxon>
        <taxon>Sordariomycetes</taxon>
        <taxon>Hypocreomycetidae</taxon>
        <taxon>Hypocreales</taxon>
        <taxon>Bionectriaceae</taxon>
        <taxon>Hapsidospora</taxon>
    </lineage>
</organism>
<evidence type="ECO:0000313" key="4">
    <source>
        <dbReference type="Proteomes" id="UP000029964"/>
    </source>
</evidence>
<evidence type="ECO:0008006" key="5">
    <source>
        <dbReference type="Google" id="ProtNLM"/>
    </source>
</evidence>
<feature type="compositionally biased region" description="Pro residues" evidence="1">
    <location>
        <begin position="246"/>
        <end position="259"/>
    </location>
</feature>
<keyword evidence="2" id="KW-0472">Membrane</keyword>
<feature type="transmembrane region" description="Helical" evidence="2">
    <location>
        <begin position="89"/>
        <end position="110"/>
    </location>
</feature>
<protein>
    <recommendedName>
        <fullName evidence="5">MFS maltose permease</fullName>
    </recommendedName>
</protein>
<proteinExistence type="predicted"/>
<feature type="region of interest" description="Disordered" evidence="1">
    <location>
        <begin position="234"/>
        <end position="264"/>
    </location>
</feature>
<dbReference type="OrthoDB" id="5408102at2759"/>
<accession>A0A086T976</accession>
<keyword evidence="4" id="KW-1185">Reference proteome</keyword>
<dbReference type="STRING" id="857340.A0A086T976"/>
<dbReference type="EMBL" id="JPKY01000025">
    <property type="protein sequence ID" value="KFH45908.1"/>
    <property type="molecule type" value="Genomic_DNA"/>
</dbReference>
<feature type="compositionally biased region" description="Pro residues" evidence="1">
    <location>
        <begin position="413"/>
        <end position="422"/>
    </location>
</feature>
<sequence length="571" mass="64549">MRYRPVVRRLWLHQPGAGVASPRCTRTLAQRTLSRTQQSANVSTRCRPTVPFLSSSSSSSSSGTTIQAPVRNYASERTKQWLSYQGKLLVRYALISWAGGICILVIYFFYLEEKHERQYPTPHEWAWRDRKMFRDAHVATDPQNGFISWSMAYQLGRNLCMSFEDVNKTGNEIPRLHDHEDPNDEVPWEFIPHDISAKSEEWRRGYFDIMMYTARAAGRVDGWLKDTTGKTSNQVWPPEFVIGPSNPRPRPIPPGSPPAPREEDCEVAFPPADRYYLKILATKGLEPRQKMEAALDYANFIETKRRPESSDALYNLALAAATQGMDQTKLPYNPKTLVLKDTGPPPSQNILEAITAIANHKARTGDTAAALPIYLSLLKVRRSLPDTPPRTPPKPKPRLPLYRRALNMIAEPDYPPPPPDGTQPPWRSPEERCKEASLRLNIGEILYTSSSKEDGVAWTRDGVDLAEEELRELSSQSEGPSTAKDRCRECLKTGLDNWSVMVARLAREEQLRREESKPSAFSFWSTTSSSEDANGRWAAEGAVVEERTKRTKDMVDDLKPLSQGIAGYFKA</sequence>
<dbReference type="Proteomes" id="UP000029964">
    <property type="component" value="Unassembled WGS sequence"/>
</dbReference>